<keyword evidence="2" id="KW-1185">Reference proteome</keyword>
<organism evidence="1 2">
    <name type="scientific">Lipingzhangella halophila</name>
    <dbReference type="NCBI Taxonomy" id="1783352"/>
    <lineage>
        <taxon>Bacteria</taxon>
        <taxon>Bacillati</taxon>
        <taxon>Actinomycetota</taxon>
        <taxon>Actinomycetes</taxon>
        <taxon>Streptosporangiales</taxon>
        <taxon>Nocardiopsidaceae</taxon>
        <taxon>Lipingzhangella</taxon>
    </lineage>
</organism>
<dbReference type="AlphaFoldDB" id="A0A7W7RDL1"/>
<evidence type="ECO:0000313" key="2">
    <source>
        <dbReference type="Proteomes" id="UP000523007"/>
    </source>
</evidence>
<dbReference type="EMBL" id="JACHJT010000001">
    <property type="protein sequence ID" value="MBB4930047.1"/>
    <property type="molecule type" value="Genomic_DNA"/>
</dbReference>
<proteinExistence type="predicted"/>
<dbReference type="Proteomes" id="UP000523007">
    <property type="component" value="Unassembled WGS sequence"/>
</dbReference>
<reference evidence="1 2" key="1">
    <citation type="submission" date="2020-08" db="EMBL/GenBank/DDBJ databases">
        <title>Sequencing the genomes of 1000 actinobacteria strains.</title>
        <authorList>
            <person name="Klenk H.-P."/>
        </authorList>
    </citation>
    <scope>NUCLEOTIDE SEQUENCE [LARGE SCALE GENOMIC DNA]</scope>
    <source>
        <strain evidence="1 2">DSM 102030</strain>
    </source>
</reference>
<evidence type="ECO:0000313" key="1">
    <source>
        <dbReference type="EMBL" id="MBB4930047.1"/>
    </source>
</evidence>
<sequence>MLFAVHIRTRLPDHSADLDGLSAHGAVHLVLAELDTVLRVHGPDGVVVTPREIRCQADQRGLSIKAAVEAPSAHSAETALRLTVRRVLAERAEFAGWSVATCRAQSSFVGVPAGRER</sequence>
<name>A0A7W7RDL1_9ACTN</name>
<dbReference type="RefSeq" id="WP_184574973.1">
    <property type="nucleotide sequence ID" value="NZ_JACHJT010000001.1"/>
</dbReference>
<accession>A0A7W7RDL1</accession>
<comment type="caution">
    <text evidence="1">The sequence shown here is derived from an EMBL/GenBank/DDBJ whole genome shotgun (WGS) entry which is preliminary data.</text>
</comment>
<gene>
    <name evidence="1" type="ORF">F4561_000867</name>
</gene>
<protein>
    <submittedName>
        <fullName evidence="1">Uncharacterized protein</fullName>
    </submittedName>
</protein>